<dbReference type="PANTHER" id="PTHR30290">
    <property type="entry name" value="PERIPLASMIC BINDING COMPONENT OF ABC TRANSPORTER"/>
    <property type="match status" value="1"/>
</dbReference>
<organism evidence="2 3">
    <name type="scientific">Clostridium polyendosporum</name>
    <dbReference type="NCBI Taxonomy" id="69208"/>
    <lineage>
        <taxon>Bacteria</taxon>
        <taxon>Bacillati</taxon>
        <taxon>Bacillota</taxon>
        <taxon>Clostridia</taxon>
        <taxon>Eubacteriales</taxon>
        <taxon>Clostridiaceae</taxon>
        <taxon>Clostridium</taxon>
    </lineage>
</organism>
<gene>
    <name evidence="2" type="ORF">CPJCM30710_13420</name>
</gene>
<dbReference type="Proteomes" id="UP000679179">
    <property type="component" value="Unassembled WGS sequence"/>
</dbReference>
<dbReference type="InterPro" id="IPR000914">
    <property type="entry name" value="SBP_5_dom"/>
</dbReference>
<dbReference type="Gene3D" id="3.40.190.10">
    <property type="entry name" value="Periplasmic binding protein-like II"/>
    <property type="match status" value="1"/>
</dbReference>
<dbReference type="GO" id="GO:0015833">
    <property type="term" value="P:peptide transport"/>
    <property type="evidence" value="ECO:0007669"/>
    <property type="project" value="TreeGrafter"/>
</dbReference>
<evidence type="ECO:0000313" key="3">
    <source>
        <dbReference type="Proteomes" id="UP000679179"/>
    </source>
</evidence>
<dbReference type="GO" id="GO:1904680">
    <property type="term" value="F:peptide transmembrane transporter activity"/>
    <property type="evidence" value="ECO:0007669"/>
    <property type="project" value="TreeGrafter"/>
</dbReference>
<keyword evidence="3" id="KW-1185">Reference proteome</keyword>
<dbReference type="Pfam" id="PF00496">
    <property type="entry name" value="SBP_bac_5"/>
    <property type="match status" value="1"/>
</dbReference>
<evidence type="ECO:0000313" key="2">
    <source>
        <dbReference type="EMBL" id="GIM28676.1"/>
    </source>
</evidence>
<dbReference type="InterPro" id="IPR039424">
    <property type="entry name" value="SBP_5"/>
</dbReference>
<dbReference type="AlphaFoldDB" id="A0A919RZQ7"/>
<accession>A0A919RZQ7</accession>
<evidence type="ECO:0000259" key="1">
    <source>
        <dbReference type="Pfam" id="PF00496"/>
    </source>
</evidence>
<proteinExistence type="predicted"/>
<name>A0A919RZQ7_9CLOT</name>
<feature type="domain" description="Solute-binding protein family 5" evidence="1">
    <location>
        <begin position="4"/>
        <end position="143"/>
    </location>
</feature>
<comment type="caution">
    <text evidence="2">The sequence shown here is derived from an EMBL/GenBank/DDBJ whole genome shotgun (WGS) entry which is preliminary data.</text>
</comment>
<reference evidence="2" key="1">
    <citation type="submission" date="2021-03" db="EMBL/GenBank/DDBJ databases">
        <title>Taxonomic study of Clostridium polyendosporum from meadow-gley soil under rice.</title>
        <authorList>
            <person name="Kobayashi H."/>
            <person name="Tanizawa Y."/>
            <person name="Yagura M."/>
        </authorList>
    </citation>
    <scope>NUCLEOTIDE SEQUENCE</scope>
    <source>
        <strain evidence="2">JCM 30710</strain>
    </source>
</reference>
<dbReference type="EMBL" id="BOPZ01000008">
    <property type="protein sequence ID" value="GIM28676.1"/>
    <property type="molecule type" value="Genomic_DNA"/>
</dbReference>
<dbReference type="SUPFAM" id="SSF53850">
    <property type="entry name" value="Periplasmic binding protein-like II"/>
    <property type="match status" value="1"/>
</dbReference>
<protein>
    <recommendedName>
        <fullName evidence="1">Solute-binding protein family 5 domain-containing protein</fullName>
    </recommendedName>
</protein>
<sequence length="144" mass="16596">MAFPTYFPVRQDIVGKDKEGWASKPETFICNGPFKMKEWKSKDSLVFVKNENYWNAKEIKLETIEYKMIEEATSALSTFRQEDLDLIDEVPRQEVPQLIKDGVAKIEPYLGTYFYVLNISLKAKDVDLEAAKALADPRARKALK</sequence>